<dbReference type="AlphaFoldDB" id="A0A1X0XSP9"/>
<evidence type="ECO:0000313" key="3">
    <source>
        <dbReference type="Proteomes" id="UP000193136"/>
    </source>
</evidence>
<feature type="domain" description="AB hydrolase-1" evidence="1">
    <location>
        <begin position="3"/>
        <end position="101"/>
    </location>
</feature>
<dbReference type="STRING" id="1969733.B5V00_14665"/>
<dbReference type="Pfam" id="PF12697">
    <property type="entry name" value="Abhydrolase_6"/>
    <property type="match status" value="1"/>
</dbReference>
<gene>
    <name evidence="2" type="ORF">B5V00_14665</name>
</gene>
<proteinExistence type="predicted"/>
<organism evidence="2 3">
    <name type="scientific">Geothermobacter hydrogeniphilus</name>
    <dbReference type="NCBI Taxonomy" id="1969733"/>
    <lineage>
        <taxon>Bacteria</taxon>
        <taxon>Pseudomonadati</taxon>
        <taxon>Thermodesulfobacteriota</taxon>
        <taxon>Desulfuromonadia</taxon>
        <taxon>Desulfuromonadales</taxon>
        <taxon>Geothermobacteraceae</taxon>
        <taxon>Geothermobacter</taxon>
    </lineage>
</organism>
<name>A0A1X0XSP9_9BACT</name>
<dbReference type="EMBL" id="NAAD01000024">
    <property type="protein sequence ID" value="ORJ55899.1"/>
    <property type="molecule type" value="Genomic_DNA"/>
</dbReference>
<dbReference type="Proteomes" id="UP000193136">
    <property type="component" value="Unassembled WGS sequence"/>
</dbReference>
<accession>A0A1X0XSP9</accession>
<evidence type="ECO:0000313" key="2">
    <source>
        <dbReference type="EMBL" id="ORJ55899.1"/>
    </source>
</evidence>
<dbReference type="InterPro" id="IPR029058">
    <property type="entry name" value="AB_hydrolase_fold"/>
</dbReference>
<dbReference type="OrthoDB" id="8903860at2"/>
<dbReference type="SUPFAM" id="SSF53474">
    <property type="entry name" value="alpha/beta-Hydrolases"/>
    <property type="match status" value="1"/>
</dbReference>
<dbReference type="InterPro" id="IPR000073">
    <property type="entry name" value="AB_hydrolase_1"/>
</dbReference>
<comment type="caution">
    <text evidence="2">The sequence shown here is derived from an EMBL/GenBank/DDBJ whole genome shotgun (WGS) entry which is preliminary data.</text>
</comment>
<protein>
    <recommendedName>
        <fullName evidence="1">AB hydrolase-1 domain-containing protein</fullName>
    </recommendedName>
</protein>
<keyword evidence="3" id="KW-1185">Reference proteome</keyword>
<dbReference type="Gene3D" id="3.40.50.1820">
    <property type="entry name" value="alpha/beta hydrolase"/>
    <property type="match status" value="1"/>
</dbReference>
<evidence type="ECO:0000259" key="1">
    <source>
        <dbReference type="Pfam" id="PF12697"/>
    </source>
</evidence>
<sequence length="169" mass="18543">MKILFLHGLESGPHGSKYQALKNRFGDVLAPDCTGIFDAEQRLVVILDTLRDEKGPFLVVGSSMGGLMALLLERRAPELVAGMILCAPALHRDEAVGLKAEGLPPTVIIHGVNDEVVPISAGRNFGVRLIEVEDDHRLSRSMELILNEVASMRALLEREVSKLPREDDR</sequence>
<dbReference type="RefSeq" id="WP_085011574.1">
    <property type="nucleotide sequence ID" value="NZ_NAAD01000024.1"/>
</dbReference>
<reference evidence="2 3" key="1">
    <citation type="submission" date="2017-03" db="EMBL/GenBank/DDBJ databases">
        <title>Genome sequence of Geothermobacter sp. EPR-M, Deep-Sea Iron Reducer.</title>
        <authorList>
            <person name="Tully B."/>
            <person name="Savalia P."/>
            <person name="Abuyen K."/>
            <person name="Baughan C."/>
            <person name="Romero E."/>
            <person name="Ronkowski C."/>
            <person name="Torres B."/>
            <person name="Tremblay J."/>
            <person name="Trujillo A."/>
            <person name="Tyler M."/>
            <person name="Perez-Rodriguez I."/>
            <person name="Amend J."/>
        </authorList>
    </citation>
    <scope>NUCLEOTIDE SEQUENCE [LARGE SCALE GENOMIC DNA]</scope>
    <source>
        <strain evidence="2 3">EPR-M</strain>
    </source>
</reference>